<dbReference type="EMBL" id="LCRD01000080">
    <property type="protein sequence ID" value="KKW28214.1"/>
    <property type="molecule type" value="Genomic_DNA"/>
</dbReference>
<gene>
    <name evidence="2" type="ORF">UY72_C0080G0002</name>
</gene>
<reference evidence="2 3" key="1">
    <citation type="journal article" date="2015" name="Nature">
        <title>rRNA introns, odd ribosomes, and small enigmatic genomes across a large radiation of phyla.</title>
        <authorList>
            <person name="Brown C.T."/>
            <person name="Hug L.A."/>
            <person name="Thomas B.C."/>
            <person name="Sharon I."/>
            <person name="Castelle C.J."/>
            <person name="Singh A."/>
            <person name="Wilkins M.J."/>
            <person name="Williams K.H."/>
            <person name="Banfield J.F."/>
        </authorList>
    </citation>
    <scope>NUCLEOTIDE SEQUENCE [LARGE SCALE GENOMIC DNA]</scope>
</reference>
<evidence type="ECO:0000313" key="3">
    <source>
        <dbReference type="Proteomes" id="UP000034846"/>
    </source>
</evidence>
<proteinExistence type="predicted"/>
<name>A0A0G2A7C4_9BACT</name>
<evidence type="ECO:0000256" key="1">
    <source>
        <dbReference type="SAM" id="MobiDB-lite"/>
    </source>
</evidence>
<feature type="region of interest" description="Disordered" evidence="1">
    <location>
        <begin position="108"/>
        <end position="137"/>
    </location>
</feature>
<dbReference type="Proteomes" id="UP000034846">
    <property type="component" value="Unassembled WGS sequence"/>
</dbReference>
<organism evidence="2 3">
    <name type="scientific">Candidatus Uhrbacteria bacterium GW2011_GWD2_52_7</name>
    <dbReference type="NCBI Taxonomy" id="1618989"/>
    <lineage>
        <taxon>Bacteria</taxon>
        <taxon>Candidatus Uhriibacteriota</taxon>
    </lineage>
</organism>
<evidence type="ECO:0000313" key="2">
    <source>
        <dbReference type="EMBL" id="KKW28214.1"/>
    </source>
</evidence>
<protein>
    <submittedName>
        <fullName evidence="2">Uncharacterized protein</fullName>
    </submittedName>
</protein>
<dbReference type="AlphaFoldDB" id="A0A0G2A7C4"/>
<sequence length="137" mass="15430">MHERERIDGEIAAATQRIAESAEVTKADIDARLAQVTDRIITETDDVMRHRLAVERAALMQYKKQMLGEEGIVLTDKTVDDAPDMRWVSRAVDEKYPPFDRQVRGRAEATYRDVPMNNETAISDADSQVRLGGEKAA</sequence>
<accession>A0A0G2A7C4</accession>
<comment type="caution">
    <text evidence="2">The sequence shown here is derived from an EMBL/GenBank/DDBJ whole genome shotgun (WGS) entry which is preliminary data.</text>
</comment>